<dbReference type="VEuPathDB" id="FungiDB:F9C07_2277945"/>
<dbReference type="Proteomes" id="UP000596276">
    <property type="component" value="Chromosome 2"/>
</dbReference>
<protein>
    <submittedName>
        <fullName evidence="1">Uncharacterized protein</fullName>
    </submittedName>
</protein>
<gene>
    <name evidence="1" type="ORF">F9C07_2277945</name>
</gene>
<reference evidence="2" key="1">
    <citation type="journal article" date="2021" name="G3 (Bethesda)">
        <title>Chromosome assembled and annotated genome sequence of Aspergillus flavus NRRL 3357.</title>
        <authorList>
            <person name="Skerker J.M."/>
            <person name="Pianalto K.M."/>
            <person name="Mondo S.J."/>
            <person name="Yang K."/>
            <person name="Arkin A.P."/>
            <person name="Keller N.P."/>
            <person name="Grigoriev I.V."/>
            <person name="Louise Glass N.L."/>
        </authorList>
    </citation>
    <scope>NUCLEOTIDE SEQUENCE [LARGE SCALE GENOMIC DNA]</scope>
    <source>
        <strain evidence="2">ATCC 200026 / FGSC A1120 / IAM 13836 / NRRL 3357 / JCM 12722 / SRRC 167</strain>
    </source>
</reference>
<organism evidence="1 2">
    <name type="scientific">Aspergillus flavus (strain ATCC 200026 / FGSC A1120 / IAM 13836 / NRRL 3357 / JCM 12722 / SRRC 167)</name>
    <dbReference type="NCBI Taxonomy" id="332952"/>
    <lineage>
        <taxon>Eukaryota</taxon>
        <taxon>Fungi</taxon>
        <taxon>Dikarya</taxon>
        <taxon>Ascomycota</taxon>
        <taxon>Pezizomycotina</taxon>
        <taxon>Eurotiomycetes</taxon>
        <taxon>Eurotiomycetidae</taxon>
        <taxon>Eurotiales</taxon>
        <taxon>Aspergillaceae</taxon>
        <taxon>Aspergillus</taxon>
        <taxon>Aspergillus subgen. Circumdati</taxon>
    </lineage>
</organism>
<evidence type="ECO:0000313" key="1">
    <source>
        <dbReference type="EMBL" id="QRD82741.1"/>
    </source>
</evidence>
<name>A0A7U2MFE4_ASPFN</name>
<accession>A0A7U2MFE4</accession>
<evidence type="ECO:0000313" key="2">
    <source>
        <dbReference type="Proteomes" id="UP000596276"/>
    </source>
</evidence>
<sequence>MPTRLMEVWMQADASSLSLRCTWYISPSDCFNIKLGEVQQLLNLLWEPPVKAGAVLVSAGAAAGSMAPILQPCILGPDRETNLTFCVRFFPFYPSRSNNK</sequence>
<keyword evidence="2" id="KW-1185">Reference proteome</keyword>
<dbReference type="AlphaFoldDB" id="A0A7U2MFE4"/>
<dbReference type="EMBL" id="CP044622">
    <property type="protein sequence ID" value="QRD82741.1"/>
    <property type="molecule type" value="Genomic_DNA"/>
</dbReference>
<proteinExistence type="predicted"/>